<protein>
    <submittedName>
        <fullName evidence="2">Tail completion protein</fullName>
    </submittedName>
</protein>
<feature type="domain" description="Phage neck terminator protein gp12-like" evidence="1">
    <location>
        <begin position="25"/>
        <end position="154"/>
    </location>
</feature>
<reference evidence="2" key="1">
    <citation type="journal article" date="2021" name="Proc. Natl. Acad. Sci. U.S.A.">
        <title>A Catalog of Tens of Thousands of Viruses from Human Metagenomes Reveals Hidden Associations with Chronic Diseases.</title>
        <authorList>
            <person name="Tisza M.J."/>
            <person name="Buck C.B."/>
        </authorList>
    </citation>
    <scope>NUCLEOTIDE SEQUENCE</scope>
    <source>
        <strain evidence="2">CtxpQ22</strain>
    </source>
</reference>
<proteinExistence type="predicted"/>
<dbReference type="EMBL" id="BK015061">
    <property type="protein sequence ID" value="DAD89445.1"/>
    <property type="molecule type" value="Genomic_DNA"/>
</dbReference>
<name>A0A8S5N449_9CAUD</name>
<sequence length="170" mass="19822">MVLDAVNDFILQFLPDVTQARLYRGYSNRMALPGENDYTVFAVAAAKRVGTNINDYAQAVDGRITTRVLREYAVDVDFCSTSQEIANARAVTIENLGRSYIAVEFFKKYDLHFNYCDDIQYIPFTDETDQYVERYRVRLHFTKWEETAVPQEYAERVFADVINIDAKYKY</sequence>
<dbReference type="NCBIfam" id="NF047498">
    <property type="entry name" value="LIC_12616_fam"/>
    <property type="match status" value="1"/>
</dbReference>
<accession>A0A8S5N449</accession>
<evidence type="ECO:0000313" key="2">
    <source>
        <dbReference type="EMBL" id="DAD89445.1"/>
    </source>
</evidence>
<evidence type="ECO:0000259" key="1">
    <source>
        <dbReference type="Pfam" id="PF23961"/>
    </source>
</evidence>
<dbReference type="Pfam" id="PF23961">
    <property type="entry name" value="Phage_tail_terminator_9"/>
    <property type="match status" value="1"/>
</dbReference>
<dbReference type="InterPro" id="IPR057087">
    <property type="entry name" value="Gp12-like"/>
</dbReference>
<organism evidence="2">
    <name type="scientific">Myoviridae sp. ctxpQ22</name>
    <dbReference type="NCBI Taxonomy" id="2826715"/>
    <lineage>
        <taxon>Viruses</taxon>
        <taxon>Duplodnaviria</taxon>
        <taxon>Heunggongvirae</taxon>
        <taxon>Uroviricota</taxon>
        <taxon>Caudoviricetes</taxon>
    </lineage>
</organism>